<evidence type="ECO:0000313" key="2">
    <source>
        <dbReference type="Proteomes" id="UP000192775"/>
    </source>
</evidence>
<keyword evidence="1" id="KW-0614">Plasmid</keyword>
<geneLocation type="plasmid" evidence="1">
    <name>unnamed1</name>
</geneLocation>
<evidence type="ECO:0000313" key="1">
    <source>
        <dbReference type="EMBL" id="ARJ07653.1"/>
    </source>
</evidence>
<dbReference type="RefSeq" id="WP_085021788.1">
    <property type="nucleotide sequence ID" value="NZ_BMHD01000003.1"/>
</dbReference>
<sequence>MKAFGGVAAAVVAMLVLVLTIGVMGGSQTAAACGQGGSSTVTLSPGLTVEGFTAEQLGNAATIMNVAAQRQLPTQAQLIGVMTAMGESSLVNIDYGDGAINPDGSVADSIGLFQQQSSWGTVEQRMDPATAAGLFYDRLVNVPDWSTLPPSRAAHAVQRNADPDHYTKYVDGAQRIVDALTGAVSASGAGSAPSGATAPTGAPAGAGGCAVSGDAVALAQELVAAVDAGKLVGSTPDHIKEIRWIAEGQTVPDCGVDVRILQIIVIAVRSFDNVGVSDINRKCTGQIEGAGTASSHYINDGGHAVDFYRLNGHSLTGADDDSIKLIQILDPIVPTGTNVGQSSCRAAAGISLELVHLQPFDDTCNHFHIDVGHTDGSLTPGGLLS</sequence>
<dbReference type="AlphaFoldDB" id="A0A1X9LR43"/>
<dbReference type="KEGG" id="cphy:B5808_19950"/>
<organism evidence="1 2">
    <name type="scientific">Cnuibacter physcomitrellae</name>
    <dbReference type="NCBI Taxonomy" id="1619308"/>
    <lineage>
        <taxon>Bacteria</taxon>
        <taxon>Bacillati</taxon>
        <taxon>Actinomycetota</taxon>
        <taxon>Actinomycetes</taxon>
        <taxon>Micrococcales</taxon>
        <taxon>Microbacteriaceae</taxon>
        <taxon>Cnuibacter</taxon>
    </lineage>
</organism>
<protein>
    <submittedName>
        <fullName evidence="1">Uncharacterized protein</fullName>
    </submittedName>
</protein>
<keyword evidence="2" id="KW-1185">Reference proteome</keyword>
<name>A0A1X9LR43_9MICO</name>
<accession>A0A1X9LR43</accession>
<gene>
    <name evidence="1" type="ORF">B5808_19950</name>
</gene>
<reference evidence="1 2" key="1">
    <citation type="submission" date="2017-04" db="EMBL/GenBank/DDBJ databases">
        <authorList>
            <person name="Afonso C.L."/>
            <person name="Miller P.J."/>
            <person name="Scott M.A."/>
            <person name="Spackman E."/>
            <person name="Goraichik I."/>
            <person name="Dimitrov K.M."/>
            <person name="Suarez D.L."/>
            <person name="Swayne D.E."/>
        </authorList>
    </citation>
    <scope>NUCLEOTIDE SEQUENCE [LARGE SCALE GENOMIC DNA]</scope>
    <source>
        <strain evidence="2">XA(T)</strain>
        <plasmid evidence="2">Plasmid unnamed1</plasmid>
    </source>
</reference>
<dbReference type="EMBL" id="CP020716">
    <property type="protein sequence ID" value="ARJ07653.1"/>
    <property type="molecule type" value="Genomic_DNA"/>
</dbReference>
<proteinExistence type="predicted"/>
<dbReference type="Proteomes" id="UP000192775">
    <property type="component" value="Plasmid unnamed1"/>
</dbReference>
<dbReference type="PROSITE" id="PS51257">
    <property type="entry name" value="PROKAR_LIPOPROTEIN"/>
    <property type="match status" value="1"/>
</dbReference>